<evidence type="ECO:0000313" key="3">
    <source>
        <dbReference type="Proteomes" id="UP001501020"/>
    </source>
</evidence>
<dbReference type="CDD" id="cd00531">
    <property type="entry name" value="NTF2_like"/>
    <property type="match status" value="1"/>
</dbReference>
<protein>
    <submittedName>
        <fullName evidence="2">SgcJ/EcaC family oxidoreductase</fullName>
    </submittedName>
</protein>
<sequence>MDANETDVRAVLDRLYKAWADNDAEAFADLYVEDATVVMPGVFHQGRPAVRDFMAQAFAGPMKGSRAVDEPENVRVYGDTAVIVSKSGIIMAGESEVPAEHEVVATWVLAKRNGEWLISAYANAPAR</sequence>
<dbReference type="Proteomes" id="UP001501020">
    <property type="component" value="Unassembled WGS sequence"/>
</dbReference>
<dbReference type="InterPro" id="IPR011944">
    <property type="entry name" value="Steroid_delta5-4_isomerase"/>
</dbReference>
<evidence type="ECO:0000259" key="1">
    <source>
        <dbReference type="Pfam" id="PF13474"/>
    </source>
</evidence>
<accession>A0ABP5JLI9</accession>
<dbReference type="EMBL" id="BAAAMR010000002">
    <property type="protein sequence ID" value="GAA2119733.1"/>
    <property type="molecule type" value="Genomic_DNA"/>
</dbReference>
<evidence type="ECO:0000313" key="2">
    <source>
        <dbReference type="EMBL" id="GAA2119733.1"/>
    </source>
</evidence>
<dbReference type="NCBIfam" id="TIGR02246">
    <property type="entry name" value="SgcJ/EcaC family oxidoreductase"/>
    <property type="match status" value="1"/>
</dbReference>
<dbReference type="SUPFAM" id="SSF54427">
    <property type="entry name" value="NTF2-like"/>
    <property type="match status" value="1"/>
</dbReference>
<gene>
    <name evidence="2" type="ORF">GCM10009727_03820</name>
</gene>
<comment type="caution">
    <text evidence="2">The sequence shown here is derived from an EMBL/GenBank/DDBJ whole genome shotgun (WGS) entry which is preliminary data.</text>
</comment>
<dbReference type="RefSeq" id="WP_344260656.1">
    <property type="nucleotide sequence ID" value="NZ_BAAAMR010000002.1"/>
</dbReference>
<dbReference type="InterPro" id="IPR032710">
    <property type="entry name" value="NTF2-like_dom_sf"/>
</dbReference>
<organism evidence="2 3">
    <name type="scientific">Actinomadura napierensis</name>
    <dbReference type="NCBI Taxonomy" id="267854"/>
    <lineage>
        <taxon>Bacteria</taxon>
        <taxon>Bacillati</taxon>
        <taxon>Actinomycetota</taxon>
        <taxon>Actinomycetes</taxon>
        <taxon>Streptosporangiales</taxon>
        <taxon>Thermomonosporaceae</taxon>
        <taxon>Actinomadura</taxon>
    </lineage>
</organism>
<name>A0ABP5JLI9_9ACTN</name>
<proteinExistence type="predicted"/>
<dbReference type="Pfam" id="PF13474">
    <property type="entry name" value="SnoaL_3"/>
    <property type="match status" value="1"/>
</dbReference>
<keyword evidence="3" id="KW-1185">Reference proteome</keyword>
<dbReference type="Gene3D" id="3.10.450.50">
    <property type="match status" value="1"/>
</dbReference>
<reference evidence="3" key="1">
    <citation type="journal article" date="2019" name="Int. J. Syst. Evol. Microbiol.">
        <title>The Global Catalogue of Microorganisms (GCM) 10K type strain sequencing project: providing services to taxonomists for standard genome sequencing and annotation.</title>
        <authorList>
            <consortium name="The Broad Institute Genomics Platform"/>
            <consortium name="The Broad Institute Genome Sequencing Center for Infectious Disease"/>
            <person name="Wu L."/>
            <person name="Ma J."/>
        </authorList>
    </citation>
    <scope>NUCLEOTIDE SEQUENCE [LARGE SCALE GENOMIC DNA]</scope>
    <source>
        <strain evidence="3">JCM 13850</strain>
    </source>
</reference>
<feature type="domain" description="SnoaL-like" evidence="1">
    <location>
        <begin position="8"/>
        <end position="119"/>
    </location>
</feature>
<dbReference type="InterPro" id="IPR037401">
    <property type="entry name" value="SnoaL-like"/>
</dbReference>